<dbReference type="GO" id="GO:0005783">
    <property type="term" value="C:endoplasmic reticulum"/>
    <property type="evidence" value="ECO:0007669"/>
    <property type="project" value="TreeGrafter"/>
</dbReference>
<keyword evidence="3" id="KW-1185">Reference proteome</keyword>
<protein>
    <submittedName>
        <fullName evidence="2">DUF962-domain-containing protein</fullName>
    </submittedName>
</protein>
<organism evidence="2 3">
    <name type="scientific">Wolfiporia cocos (strain MD-104)</name>
    <name type="common">Brown rot fungus</name>
    <dbReference type="NCBI Taxonomy" id="742152"/>
    <lineage>
        <taxon>Eukaryota</taxon>
        <taxon>Fungi</taxon>
        <taxon>Dikarya</taxon>
        <taxon>Basidiomycota</taxon>
        <taxon>Agaricomycotina</taxon>
        <taxon>Agaricomycetes</taxon>
        <taxon>Polyporales</taxon>
        <taxon>Phaeolaceae</taxon>
        <taxon>Wolfiporia</taxon>
    </lineage>
</organism>
<keyword evidence="1" id="KW-0472">Membrane</keyword>
<dbReference type="GO" id="GO:0046521">
    <property type="term" value="P:sphingoid catabolic process"/>
    <property type="evidence" value="ECO:0007669"/>
    <property type="project" value="TreeGrafter"/>
</dbReference>
<dbReference type="PANTHER" id="PTHR28026:SF9">
    <property type="entry name" value="2-HYDROXY-PALMITIC ACID DIOXYGENASE MPO1"/>
    <property type="match status" value="1"/>
</dbReference>
<dbReference type="EMBL" id="KB468113">
    <property type="protein sequence ID" value="PCH41352.1"/>
    <property type="molecule type" value="Genomic_DNA"/>
</dbReference>
<dbReference type="InterPro" id="IPR009305">
    <property type="entry name" value="Mpo1-like"/>
</dbReference>
<keyword evidence="1" id="KW-1133">Transmembrane helix</keyword>
<proteinExistence type="predicted"/>
<name>A0A2H3JGP6_WOLCO</name>
<dbReference type="GO" id="GO:0016020">
    <property type="term" value="C:membrane"/>
    <property type="evidence" value="ECO:0007669"/>
    <property type="project" value="GOC"/>
</dbReference>
<evidence type="ECO:0000256" key="1">
    <source>
        <dbReference type="SAM" id="Phobius"/>
    </source>
</evidence>
<evidence type="ECO:0000313" key="2">
    <source>
        <dbReference type="EMBL" id="PCH41352.1"/>
    </source>
</evidence>
<accession>A0A2H3JGP6</accession>
<feature type="transmembrane region" description="Helical" evidence="1">
    <location>
        <begin position="112"/>
        <end position="132"/>
    </location>
</feature>
<dbReference type="OrthoDB" id="2124888at2759"/>
<evidence type="ECO:0000313" key="3">
    <source>
        <dbReference type="Proteomes" id="UP000218811"/>
    </source>
</evidence>
<reference evidence="2 3" key="1">
    <citation type="journal article" date="2012" name="Science">
        <title>The Paleozoic origin of enzymatic lignin decomposition reconstructed from 31 fungal genomes.</title>
        <authorList>
            <person name="Floudas D."/>
            <person name="Binder M."/>
            <person name="Riley R."/>
            <person name="Barry K."/>
            <person name="Blanchette R.A."/>
            <person name="Henrissat B."/>
            <person name="Martinez A.T."/>
            <person name="Otillar R."/>
            <person name="Spatafora J.W."/>
            <person name="Yadav J.S."/>
            <person name="Aerts A."/>
            <person name="Benoit I."/>
            <person name="Boyd A."/>
            <person name="Carlson A."/>
            <person name="Copeland A."/>
            <person name="Coutinho P.M."/>
            <person name="de Vries R.P."/>
            <person name="Ferreira P."/>
            <person name="Findley K."/>
            <person name="Foster B."/>
            <person name="Gaskell J."/>
            <person name="Glotzer D."/>
            <person name="Gorecki P."/>
            <person name="Heitman J."/>
            <person name="Hesse C."/>
            <person name="Hori C."/>
            <person name="Igarashi K."/>
            <person name="Jurgens J.A."/>
            <person name="Kallen N."/>
            <person name="Kersten P."/>
            <person name="Kohler A."/>
            <person name="Kuees U."/>
            <person name="Kumar T.K.A."/>
            <person name="Kuo A."/>
            <person name="LaButti K."/>
            <person name="Larrondo L.F."/>
            <person name="Lindquist E."/>
            <person name="Ling A."/>
            <person name="Lombard V."/>
            <person name="Lucas S."/>
            <person name="Lundell T."/>
            <person name="Martin R."/>
            <person name="McLaughlin D.J."/>
            <person name="Morgenstern I."/>
            <person name="Morin E."/>
            <person name="Murat C."/>
            <person name="Nagy L.G."/>
            <person name="Nolan M."/>
            <person name="Ohm R.A."/>
            <person name="Patyshakuliyeva A."/>
            <person name="Rokas A."/>
            <person name="Ruiz-Duenas F.J."/>
            <person name="Sabat G."/>
            <person name="Salamov A."/>
            <person name="Samejima M."/>
            <person name="Schmutz J."/>
            <person name="Slot J.C."/>
            <person name="St John F."/>
            <person name="Stenlid J."/>
            <person name="Sun H."/>
            <person name="Sun S."/>
            <person name="Syed K."/>
            <person name="Tsang A."/>
            <person name="Wiebenga A."/>
            <person name="Young D."/>
            <person name="Pisabarro A."/>
            <person name="Eastwood D.C."/>
            <person name="Martin F."/>
            <person name="Cullen D."/>
            <person name="Grigoriev I.V."/>
            <person name="Hibbett D.S."/>
        </authorList>
    </citation>
    <scope>NUCLEOTIDE SEQUENCE [LARGE SCALE GENOMIC DNA]</scope>
    <source>
        <strain evidence="2 3">MD-104</strain>
    </source>
</reference>
<sequence>MSGLFSLKKQLTFYGAYHSNSINIKIHEVCVPILIWTAQVYLAPVPTPSFFPPVHIKYNDFMMFDFKWPAVMAAVYIAYYFCLEPIAAALYLPQWAFSLLTSTAFSYHPNALKIAIAVHIVSWIAQFIGHFGPEGRSPALLDNLIGAIVLAPFFVHLEILFALGYKPQLNKELRNSISVEIARVRKMEGDKRRAKEAAKNQ</sequence>
<dbReference type="AlphaFoldDB" id="A0A2H3JGP6"/>
<dbReference type="OMA" id="IQFIGHY"/>
<keyword evidence="1" id="KW-0812">Transmembrane</keyword>
<gene>
    <name evidence="2" type="ORF">WOLCODRAFT_163015</name>
</gene>
<feature type="transmembrane region" description="Helical" evidence="1">
    <location>
        <begin position="144"/>
        <end position="165"/>
    </location>
</feature>
<dbReference type="Proteomes" id="UP000218811">
    <property type="component" value="Unassembled WGS sequence"/>
</dbReference>
<dbReference type="PANTHER" id="PTHR28026">
    <property type="entry name" value="DUF962 DOMAIN PROTEIN (AFU_ORTHOLOGUE AFUA_8G05310)"/>
    <property type="match status" value="1"/>
</dbReference>
<feature type="transmembrane region" description="Helical" evidence="1">
    <location>
        <begin position="68"/>
        <end position="92"/>
    </location>
</feature>
<dbReference type="Pfam" id="PF06127">
    <property type="entry name" value="Mpo1-like"/>
    <property type="match status" value="1"/>
</dbReference>